<feature type="transmembrane region" description="Helical" evidence="9">
    <location>
        <begin position="145"/>
        <end position="165"/>
    </location>
</feature>
<evidence type="ECO:0000256" key="2">
    <source>
        <dbReference type="ARBA" id="ARBA00005551"/>
    </source>
</evidence>
<feature type="transmembrane region" description="Helical" evidence="9">
    <location>
        <begin position="271"/>
        <end position="295"/>
    </location>
</feature>
<feature type="transmembrane region" description="Helical" evidence="9">
    <location>
        <begin position="219"/>
        <end position="251"/>
    </location>
</feature>
<feature type="transmembrane region" description="Helical" evidence="9">
    <location>
        <begin position="86"/>
        <end position="109"/>
    </location>
</feature>
<dbReference type="InterPro" id="IPR038770">
    <property type="entry name" value="Na+/solute_symporter_sf"/>
</dbReference>
<comment type="similarity">
    <text evidence="2">Belongs to the monovalent cation:proton antiporter 2 (CPA2) transporter (TC 2.A.37) family.</text>
</comment>
<name>A0ABM6SRE6_9ACTN</name>
<keyword evidence="6 9" id="KW-1133">Transmembrane helix</keyword>
<evidence type="ECO:0000256" key="9">
    <source>
        <dbReference type="SAM" id="Phobius"/>
    </source>
</evidence>
<keyword evidence="3" id="KW-0813">Transport</keyword>
<keyword evidence="7" id="KW-0406">Ion transport</keyword>
<evidence type="ECO:0000256" key="1">
    <source>
        <dbReference type="ARBA" id="ARBA00004141"/>
    </source>
</evidence>
<evidence type="ECO:0000256" key="5">
    <source>
        <dbReference type="ARBA" id="ARBA00022692"/>
    </source>
</evidence>
<dbReference type="Pfam" id="PF00999">
    <property type="entry name" value="Na_H_Exchanger"/>
    <property type="match status" value="1"/>
</dbReference>
<feature type="transmembrane region" description="Helical" evidence="9">
    <location>
        <begin position="6"/>
        <end position="23"/>
    </location>
</feature>
<feature type="transmembrane region" description="Helical" evidence="9">
    <location>
        <begin position="177"/>
        <end position="198"/>
    </location>
</feature>
<reference evidence="11 12" key="1">
    <citation type="submission" date="2018-02" db="EMBL/GenBank/DDBJ databases">
        <title>Complete genome sequence of Streptomyces dengpaensis, the producer of angucyclines.</title>
        <authorList>
            <person name="Yumei L."/>
        </authorList>
    </citation>
    <scope>NUCLEOTIDE SEQUENCE [LARGE SCALE GENOMIC DNA]</scope>
    <source>
        <strain evidence="11 12">XZHG99</strain>
    </source>
</reference>
<evidence type="ECO:0000256" key="7">
    <source>
        <dbReference type="ARBA" id="ARBA00023065"/>
    </source>
</evidence>
<evidence type="ECO:0000256" key="6">
    <source>
        <dbReference type="ARBA" id="ARBA00022989"/>
    </source>
</evidence>
<dbReference type="EMBL" id="CP026652">
    <property type="protein sequence ID" value="AVH57255.1"/>
    <property type="molecule type" value="Genomic_DNA"/>
</dbReference>
<dbReference type="Gene3D" id="1.20.1530.20">
    <property type="match status" value="1"/>
</dbReference>
<dbReference type="Proteomes" id="UP000238413">
    <property type="component" value="Chromosome"/>
</dbReference>
<dbReference type="InterPro" id="IPR006153">
    <property type="entry name" value="Cation/H_exchanger_TM"/>
</dbReference>
<accession>A0ABM6SRE6</accession>
<feature type="transmembrane region" description="Helical" evidence="9">
    <location>
        <begin position="30"/>
        <end position="49"/>
    </location>
</feature>
<evidence type="ECO:0000256" key="4">
    <source>
        <dbReference type="ARBA" id="ARBA00022449"/>
    </source>
</evidence>
<proteinExistence type="inferred from homology"/>
<organism evidence="11 12">
    <name type="scientific">Streptomyces dengpaensis</name>
    <dbReference type="NCBI Taxonomy" id="2049881"/>
    <lineage>
        <taxon>Bacteria</taxon>
        <taxon>Bacillati</taxon>
        <taxon>Actinomycetota</taxon>
        <taxon>Actinomycetes</taxon>
        <taxon>Kitasatosporales</taxon>
        <taxon>Streptomycetaceae</taxon>
        <taxon>Streptomyces</taxon>
    </lineage>
</organism>
<feature type="transmembrane region" description="Helical" evidence="9">
    <location>
        <begin position="55"/>
        <end position="74"/>
    </location>
</feature>
<gene>
    <name evidence="11" type="ORF">C4B68_17385</name>
</gene>
<evidence type="ECO:0000256" key="3">
    <source>
        <dbReference type="ARBA" id="ARBA00022448"/>
    </source>
</evidence>
<evidence type="ECO:0000313" key="12">
    <source>
        <dbReference type="Proteomes" id="UP000238413"/>
    </source>
</evidence>
<sequence length="407" mass="41785">MGYDNLLIVLAIAAGVPLLLATVPRLPLPGAVLEILAGIVLGPAVLHVVEADTAVDMLSVIGLGFLLFLAGLEIDIQQLRGPRARLIGTGLFASAALAAAVGGLMHIAGLVENPLLVGTALMATSLGLLVPILKDSGAIDRPVGQLTIGGASAGEVGAVVLLSLLFSERSSGAGSRILLLLALAGISALIVAASVRIGRWASLTGTLDRLADTSAQIRLRLAMLLVVGLSAMALHLGFEAILGAFVAGAVLRLVDPHAERSHPRFHMKLAGLGYGFLVPVFFVTSGIQFNLGALFEDAGTILRVPMFLAALLLVRGLPALLYRAAGLSWPEVAAGALLQATSLPVIVAAATIGLKLDAIRPENASALVAAGLLSVVFFPLIALPLLHRSRQHPAADGPTRRGIVNLV</sequence>
<dbReference type="PANTHER" id="PTHR43562">
    <property type="entry name" value="NAPA-TYPE SODIUM/HYDROGEN ANTIPORTER"/>
    <property type="match status" value="1"/>
</dbReference>
<feature type="domain" description="Cation/H+ exchanger transmembrane" evidence="10">
    <location>
        <begin position="15"/>
        <end position="386"/>
    </location>
</feature>
<keyword evidence="12" id="KW-1185">Reference proteome</keyword>
<protein>
    <submittedName>
        <fullName evidence="11">Sodium:proton antiporter</fullName>
    </submittedName>
</protein>
<dbReference type="PANTHER" id="PTHR43562:SF1">
    <property type="entry name" value="NA(+)_H(+) ANTIPORTER YJBQ-RELATED"/>
    <property type="match status" value="1"/>
</dbReference>
<feature type="transmembrane region" description="Helical" evidence="9">
    <location>
        <begin position="332"/>
        <end position="354"/>
    </location>
</feature>
<keyword evidence="4" id="KW-0050">Antiport</keyword>
<evidence type="ECO:0000256" key="8">
    <source>
        <dbReference type="ARBA" id="ARBA00023136"/>
    </source>
</evidence>
<keyword evidence="5 9" id="KW-0812">Transmembrane</keyword>
<feature type="transmembrane region" description="Helical" evidence="9">
    <location>
        <begin position="115"/>
        <end position="133"/>
    </location>
</feature>
<comment type="subcellular location">
    <subcellularLocation>
        <location evidence="1">Membrane</location>
        <topology evidence="1">Multi-pass membrane protein</topology>
    </subcellularLocation>
</comment>
<keyword evidence="8 9" id="KW-0472">Membrane</keyword>
<evidence type="ECO:0000313" key="11">
    <source>
        <dbReference type="EMBL" id="AVH57255.1"/>
    </source>
</evidence>
<feature type="transmembrane region" description="Helical" evidence="9">
    <location>
        <begin position="366"/>
        <end position="386"/>
    </location>
</feature>
<evidence type="ECO:0000259" key="10">
    <source>
        <dbReference type="Pfam" id="PF00999"/>
    </source>
</evidence>
<feature type="transmembrane region" description="Helical" evidence="9">
    <location>
        <begin position="307"/>
        <end position="326"/>
    </location>
</feature>